<dbReference type="PANTHER" id="PTHR30268:SF0">
    <property type="entry name" value="L-RHAMNOSE ISOMERASE"/>
    <property type="match status" value="1"/>
</dbReference>
<organism evidence="9 10">
    <name type="scientific">Kribbella amoyensis</name>
    <dbReference type="NCBI Taxonomy" id="996641"/>
    <lineage>
        <taxon>Bacteria</taxon>
        <taxon>Bacillati</taxon>
        <taxon>Actinomycetota</taxon>
        <taxon>Actinomycetes</taxon>
        <taxon>Propionibacteriales</taxon>
        <taxon>Kribbellaceae</taxon>
        <taxon>Kribbella</taxon>
    </lineage>
</organism>
<dbReference type="InterPro" id="IPR050337">
    <property type="entry name" value="L-rhamnose_isomerase"/>
</dbReference>
<dbReference type="GO" id="GO:0046872">
    <property type="term" value="F:metal ion binding"/>
    <property type="evidence" value="ECO:0007669"/>
    <property type="project" value="UniProtKB-KW"/>
</dbReference>
<evidence type="ECO:0000313" key="9">
    <source>
        <dbReference type="EMBL" id="TWD75159.1"/>
    </source>
</evidence>
<dbReference type="InterPro" id="IPR001998">
    <property type="entry name" value="Xylose_isomerase"/>
</dbReference>
<feature type="domain" description="Xylose isomerase-like TIM barrel" evidence="8">
    <location>
        <begin position="38"/>
        <end position="289"/>
    </location>
</feature>
<keyword evidence="6 9" id="KW-0413">Isomerase</keyword>
<gene>
    <name evidence="9" type="ORF">FB561_6597</name>
</gene>
<dbReference type="Proteomes" id="UP000318380">
    <property type="component" value="Unassembled WGS sequence"/>
</dbReference>
<dbReference type="InterPro" id="IPR013022">
    <property type="entry name" value="Xyl_isomerase-like_TIM-brl"/>
</dbReference>
<sequence length="324" mass="35750">MTTSARGYTGGMWTFGRIIDRYATDGYGPVVGTLQTIELAAASGLQGLDLNYPFDPGVEVADVKKALAEHSLAAVCVTPVIYDRRFRSGSFTSADPDLRRQAIELGHEAVQVAADLDARYVKFWPGQDGYDYPFQTDYPTLRKHAIDGIGAVARAFPDVTFGIEYKLKEPRNRLFWGTATASLLAIEQMKVDNVGLVIDFGHSLFAKENPAEALSLAHGMGRLVDIEVDDNYREWDDDLTAGSLHLVETLEFLHVVRTIGWDGPLKLDLFPYREDAGEAVRESVAALRELETRAAKLDLEQLRAAQANHDAMAAQKVVRTALFS</sequence>
<keyword evidence="7" id="KW-0119">Carbohydrate metabolism</keyword>
<keyword evidence="3" id="KW-0963">Cytoplasm</keyword>
<evidence type="ECO:0000256" key="6">
    <source>
        <dbReference type="ARBA" id="ARBA00023235"/>
    </source>
</evidence>
<keyword evidence="10" id="KW-1185">Reference proteome</keyword>
<dbReference type="SUPFAM" id="SSF51658">
    <property type="entry name" value="Xylose isomerase-like"/>
    <property type="match status" value="1"/>
</dbReference>
<keyword evidence="4" id="KW-0479">Metal-binding</keyword>
<evidence type="ECO:0000256" key="1">
    <source>
        <dbReference type="ARBA" id="ARBA00004496"/>
    </source>
</evidence>
<evidence type="ECO:0000259" key="8">
    <source>
        <dbReference type="Pfam" id="PF01261"/>
    </source>
</evidence>
<protein>
    <recommendedName>
        <fullName evidence="2">Xylose isomerase</fullName>
    </recommendedName>
</protein>
<comment type="caution">
    <text evidence="9">The sequence shown here is derived from an EMBL/GenBank/DDBJ whole genome shotgun (WGS) entry which is preliminary data.</text>
</comment>
<name>A0A561B8N7_9ACTN</name>
<evidence type="ECO:0000313" key="10">
    <source>
        <dbReference type="Proteomes" id="UP000318380"/>
    </source>
</evidence>
<dbReference type="InterPro" id="IPR036237">
    <property type="entry name" value="Xyl_isomerase-like_sf"/>
</dbReference>
<evidence type="ECO:0000256" key="2">
    <source>
        <dbReference type="ARBA" id="ARBA00018232"/>
    </source>
</evidence>
<dbReference type="PANTHER" id="PTHR30268">
    <property type="entry name" value="L-RHAMNOSE ISOMERASE"/>
    <property type="match status" value="1"/>
</dbReference>
<reference evidence="9 10" key="1">
    <citation type="submission" date="2019-06" db="EMBL/GenBank/DDBJ databases">
        <title>Sequencing the genomes of 1000 actinobacteria strains.</title>
        <authorList>
            <person name="Klenk H.-P."/>
        </authorList>
    </citation>
    <scope>NUCLEOTIDE SEQUENCE [LARGE SCALE GENOMIC DNA]</scope>
    <source>
        <strain evidence="9 10">DSM 24683</strain>
    </source>
</reference>
<accession>A0A561B8N7</accession>
<keyword evidence="5" id="KW-0464">Manganese</keyword>
<dbReference type="AlphaFoldDB" id="A0A561B8N7"/>
<dbReference type="PROSITE" id="PS51415">
    <property type="entry name" value="XYLOSE_ISOMERASE"/>
    <property type="match status" value="1"/>
</dbReference>
<evidence type="ECO:0000256" key="5">
    <source>
        <dbReference type="ARBA" id="ARBA00023211"/>
    </source>
</evidence>
<dbReference type="EMBL" id="VIVK01000002">
    <property type="protein sequence ID" value="TWD75159.1"/>
    <property type="molecule type" value="Genomic_DNA"/>
</dbReference>
<dbReference type="GO" id="GO:0009045">
    <property type="term" value="F:xylose isomerase activity"/>
    <property type="evidence" value="ECO:0007669"/>
    <property type="project" value="InterPro"/>
</dbReference>
<dbReference type="Pfam" id="PF01261">
    <property type="entry name" value="AP_endonuc_2"/>
    <property type="match status" value="1"/>
</dbReference>
<dbReference type="Gene3D" id="3.20.20.150">
    <property type="entry name" value="Divalent-metal-dependent TIM barrel enzymes"/>
    <property type="match status" value="1"/>
</dbReference>
<comment type="subcellular location">
    <subcellularLocation>
        <location evidence="1">Cytoplasm</location>
    </subcellularLocation>
</comment>
<evidence type="ECO:0000256" key="4">
    <source>
        <dbReference type="ARBA" id="ARBA00022723"/>
    </source>
</evidence>
<evidence type="ECO:0000256" key="7">
    <source>
        <dbReference type="ARBA" id="ARBA00023277"/>
    </source>
</evidence>
<evidence type="ECO:0000256" key="3">
    <source>
        <dbReference type="ARBA" id="ARBA00022490"/>
    </source>
</evidence>
<dbReference type="GO" id="GO:0005975">
    <property type="term" value="P:carbohydrate metabolic process"/>
    <property type="evidence" value="ECO:0007669"/>
    <property type="project" value="InterPro"/>
</dbReference>
<proteinExistence type="predicted"/>